<reference evidence="3" key="1">
    <citation type="journal article" date="2013" name="Genome Announc.">
        <title>Genome Sequence of Halanaerobium saccharolyticum subsp. saccharolyticum Strain DSM 6643T, a Halophilic Hydrogen-Producing Bacterium.</title>
        <authorList>
            <person name="Kivisto A."/>
            <person name="Larjo A."/>
            <person name="Ciranna A."/>
            <person name="Santala V."/>
            <person name="Roos C."/>
            <person name="Karp M."/>
        </authorList>
    </citation>
    <scope>NUCLEOTIDE SEQUENCE [LARGE SCALE GENOMIC DNA]</scope>
    <source>
        <strain evidence="3">DSM 6643</strain>
    </source>
</reference>
<sequence>MSALFDLYQNLKQKLLKEKTLIAAEDFEKLEILLKEKNEIIEKIKKDDSKSSVQAAETKKAKTAVSQKIEKLLASIVKAQAQNIELLSQKKGETKTKILELYSRQKSIKGYHNPGQQEAKFFDEQS</sequence>
<evidence type="ECO:0008006" key="4">
    <source>
        <dbReference type="Google" id="ProtNLM"/>
    </source>
</evidence>
<evidence type="ECO:0000256" key="1">
    <source>
        <dbReference type="SAM" id="Coils"/>
    </source>
</evidence>
<gene>
    <name evidence="2" type="ORF">HSACCH_02325</name>
</gene>
<dbReference type="OrthoDB" id="2112806at2"/>
<evidence type="ECO:0000313" key="3">
    <source>
        <dbReference type="Proteomes" id="UP000012063"/>
    </source>
</evidence>
<dbReference type="Proteomes" id="UP000012063">
    <property type="component" value="Unassembled WGS sequence"/>
</dbReference>
<organism evidence="2 3">
    <name type="scientific">Halanaerobium saccharolyticum subsp. saccharolyticum DSM 6643</name>
    <dbReference type="NCBI Taxonomy" id="1293054"/>
    <lineage>
        <taxon>Bacteria</taxon>
        <taxon>Bacillati</taxon>
        <taxon>Bacillota</taxon>
        <taxon>Clostridia</taxon>
        <taxon>Halanaerobiales</taxon>
        <taxon>Halanaerobiaceae</taxon>
        <taxon>Halanaerobium</taxon>
    </lineage>
</organism>
<dbReference type="RefSeq" id="WP_005490077.1">
    <property type="nucleotide sequence ID" value="NZ_CAUI01000023.1"/>
</dbReference>
<name>M5EH54_9FIRM</name>
<protein>
    <recommendedName>
        <fullName evidence="4">FlgN protein</fullName>
    </recommendedName>
</protein>
<feature type="coiled-coil region" evidence="1">
    <location>
        <begin position="27"/>
        <end position="89"/>
    </location>
</feature>
<keyword evidence="1" id="KW-0175">Coiled coil</keyword>
<comment type="caution">
    <text evidence="2">The sequence shown here is derived from an EMBL/GenBank/DDBJ whole genome shotgun (WGS) entry which is preliminary data.</text>
</comment>
<dbReference type="InterPro" id="IPR036679">
    <property type="entry name" value="FlgN-like_sf"/>
</dbReference>
<dbReference type="AlphaFoldDB" id="M5EH54"/>
<dbReference type="InParanoid" id="M5EH54"/>
<dbReference type="STRING" id="1293054.HSACCH_02325"/>
<evidence type="ECO:0000313" key="2">
    <source>
        <dbReference type="EMBL" id="CCU80807.1"/>
    </source>
</evidence>
<dbReference type="EMBL" id="CAUI01000023">
    <property type="protein sequence ID" value="CCU80807.1"/>
    <property type="molecule type" value="Genomic_DNA"/>
</dbReference>
<keyword evidence="3" id="KW-1185">Reference proteome</keyword>
<proteinExistence type="predicted"/>
<dbReference type="SUPFAM" id="SSF140566">
    <property type="entry name" value="FlgN-like"/>
    <property type="match status" value="1"/>
</dbReference>
<accession>M5EH54</accession>
<dbReference type="GO" id="GO:0044780">
    <property type="term" value="P:bacterial-type flagellum assembly"/>
    <property type="evidence" value="ECO:0007669"/>
    <property type="project" value="InterPro"/>
</dbReference>